<evidence type="ECO:0000313" key="2">
    <source>
        <dbReference type="Proteomes" id="UP000183832"/>
    </source>
</evidence>
<dbReference type="AlphaFoldDB" id="A0A1J1ISX6"/>
<name>A0A1J1ISX6_9DIPT</name>
<gene>
    <name evidence="1" type="ORF">CLUMA_CG014613</name>
</gene>
<protein>
    <submittedName>
        <fullName evidence="1">CLUMA_CG014613, isoform A</fullName>
    </submittedName>
</protein>
<dbReference type="Proteomes" id="UP000183832">
    <property type="component" value="Unassembled WGS sequence"/>
</dbReference>
<organism evidence="1 2">
    <name type="scientific">Clunio marinus</name>
    <dbReference type="NCBI Taxonomy" id="568069"/>
    <lineage>
        <taxon>Eukaryota</taxon>
        <taxon>Metazoa</taxon>
        <taxon>Ecdysozoa</taxon>
        <taxon>Arthropoda</taxon>
        <taxon>Hexapoda</taxon>
        <taxon>Insecta</taxon>
        <taxon>Pterygota</taxon>
        <taxon>Neoptera</taxon>
        <taxon>Endopterygota</taxon>
        <taxon>Diptera</taxon>
        <taxon>Nematocera</taxon>
        <taxon>Chironomoidea</taxon>
        <taxon>Chironomidae</taxon>
        <taxon>Clunio</taxon>
    </lineage>
</organism>
<proteinExistence type="predicted"/>
<sequence>MSLYPNLSNSASVQLRPPLIWPPVLSPYNLFSTKKRNEKSQKQVAKLGVASIEHWPNSTVLYLKHNLCRYDLFL</sequence>
<reference evidence="1 2" key="1">
    <citation type="submission" date="2015-04" db="EMBL/GenBank/DDBJ databases">
        <authorList>
            <person name="Syromyatnikov M.Y."/>
            <person name="Popov V.N."/>
        </authorList>
    </citation>
    <scope>NUCLEOTIDE SEQUENCE [LARGE SCALE GENOMIC DNA]</scope>
</reference>
<evidence type="ECO:0000313" key="1">
    <source>
        <dbReference type="EMBL" id="CRL01617.1"/>
    </source>
</evidence>
<dbReference type="EMBL" id="CVRI01000055">
    <property type="protein sequence ID" value="CRL01617.1"/>
    <property type="molecule type" value="Genomic_DNA"/>
</dbReference>
<accession>A0A1J1ISX6</accession>
<keyword evidence="2" id="KW-1185">Reference proteome</keyword>